<accession>A0A1Z5SA80</accession>
<keyword evidence="1" id="KW-0812">Transmembrane</keyword>
<sequence length="195" mass="21580">MDDDNFAEGWPKATVALIGRKSFLTLPYEEHPAAEEAHGRAHQRLRRAHRVPGLHRPHCRVHTLRGCSDDEAGGEIEFLTELRRMTFKIIVQIFLTAADDAPGGLAILLLTAAATLLRHCRRCCRHPVLLLLLHHFPYPTLDVPLVSSARRGSGELPSPSVSPRKRKQRSSAAALFLVAMSFVVVCCAVNQRKAG</sequence>
<evidence type="ECO:0000313" key="3">
    <source>
        <dbReference type="Proteomes" id="UP000000768"/>
    </source>
</evidence>
<dbReference type="EMBL" id="CM000760">
    <property type="protein sequence ID" value="OQU92850.1"/>
    <property type="molecule type" value="Genomic_DNA"/>
</dbReference>
<reference evidence="2 3" key="1">
    <citation type="journal article" date="2009" name="Nature">
        <title>The Sorghum bicolor genome and the diversification of grasses.</title>
        <authorList>
            <person name="Paterson A.H."/>
            <person name="Bowers J.E."/>
            <person name="Bruggmann R."/>
            <person name="Dubchak I."/>
            <person name="Grimwood J."/>
            <person name="Gundlach H."/>
            <person name="Haberer G."/>
            <person name="Hellsten U."/>
            <person name="Mitros T."/>
            <person name="Poliakov A."/>
            <person name="Schmutz J."/>
            <person name="Spannagl M."/>
            <person name="Tang H."/>
            <person name="Wang X."/>
            <person name="Wicker T."/>
            <person name="Bharti A.K."/>
            <person name="Chapman J."/>
            <person name="Feltus F.A."/>
            <person name="Gowik U."/>
            <person name="Grigoriev I.V."/>
            <person name="Lyons E."/>
            <person name="Maher C.A."/>
            <person name="Martis M."/>
            <person name="Narechania A."/>
            <person name="Otillar R.P."/>
            <person name="Penning B.W."/>
            <person name="Salamov A.A."/>
            <person name="Wang Y."/>
            <person name="Zhang L."/>
            <person name="Carpita N.C."/>
            <person name="Freeling M."/>
            <person name="Gingle A.R."/>
            <person name="Hash C.T."/>
            <person name="Keller B."/>
            <person name="Klein P."/>
            <person name="Kresovich S."/>
            <person name="McCann M.C."/>
            <person name="Ming R."/>
            <person name="Peterson D.G."/>
            <person name="Mehboob-ur-Rahman"/>
            <person name="Ware D."/>
            <person name="Westhoff P."/>
            <person name="Mayer K.F."/>
            <person name="Messing J."/>
            <person name="Rokhsar D.S."/>
        </authorList>
    </citation>
    <scope>NUCLEOTIDE SEQUENCE [LARGE SCALE GENOMIC DNA]</scope>
    <source>
        <strain evidence="3">cv. BTx623</strain>
    </source>
</reference>
<organism evidence="2 3">
    <name type="scientific">Sorghum bicolor</name>
    <name type="common">Sorghum</name>
    <name type="synonym">Sorghum vulgare</name>
    <dbReference type="NCBI Taxonomy" id="4558"/>
    <lineage>
        <taxon>Eukaryota</taxon>
        <taxon>Viridiplantae</taxon>
        <taxon>Streptophyta</taxon>
        <taxon>Embryophyta</taxon>
        <taxon>Tracheophyta</taxon>
        <taxon>Spermatophyta</taxon>
        <taxon>Magnoliopsida</taxon>
        <taxon>Liliopsida</taxon>
        <taxon>Poales</taxon>
        <taxon>Poaceae</taxon>
        <taxon>PACMAD clade</taxon>
        <taxon>Panicoideae</taxon>
        <taxon>Andropogonodae</taxon>
        <taxon>Andropogoneae</taxon>
        <taxon>Sorghinae</taxon>
        <taxon>Sorghum</taxon>
    </lineage>
</organism>
<protein>
    <submittedName>
        <fullName evidence="2">Uncharacterized protein</fullName>
    </submittedName>
</protein>
<keyword evidence="3" id="KW-1185">Reference proteome</keyword>
<dbReference type="Gramene" id="OQU92850">
    <property type="protein sequence ID" value="OQU92850"/>
    <property type="gene ID" value="SORBI_3001G423633"/>
</dbReference>
<dbReference type="Proteomes" id="UP000000768">
    <property type="component" value="Chromosome 1"/>
</dbReference>
<name>A0A1Z5SA80_SORBI</name>
<dbReference type="STRING" id="4558.A0A1Z5SA80"/>
<proteinExistence type="predicted"/>
<evidence type="ECO:0000313" key="2">
    <source>
        <dbReference type="EMBL" id="OQU92850.1"/>
    </source>
</evidence>
<dbReference type="AlphaFoldDB" id="A0A1Z5SA80"/>
<keyword evidence="1" id="KW-1133">Transmembrane helix</keyword>
<reference evidence="3" key="2">
    <citation type="journal article" date="2018" name="Plant J.">
        <title>The Sorghum bicolor reference genome: improved assembly, gene annotations, a transcriptome atlas, and signatures of genome organization.</title>
        <authorList>
            <person name="McCormick R.F."/>
            <person name="Truong S.K."/>
            <person name="Sreedasyam A."/>
            <person name="Jenkins J."/>
            <person name="Shu S."/>
            <person name="Sims D."/>
            <person name="Kennedy M."/>
            <person name="Amirebrahimi M."/>
            <person name="Weers B.D."/>
            <person name="McKinley B."/>
            <person name="Mattison A."/>
            <person name="Morishige D.T."/>
            <person name="Grimwood J."/>
            <person name="Schmutz J."/>
            <person name="Mullet J.E."/>
        </authorList>
    </citation>
    <scope>NUCLEOTIDE SEQUENCE [LARGE SCALE GENOMIC DNA]</scope>
    <source>
        <strain evidence="3">cv. BTx623</strain>
    </source>
</reference>
<gene>
    <name evidence="2" type="ORF">SORBI_3001G423633</name>
</gene>
<dbReference type="eggNOG" id="KOG0157">
    <property type="taxonomic scope" value="Eukaryota"/>
</dbReference>
<keyword evidence="1" id="KW-0472">Membrane</keyword>
<evidence type="ECO:0000256" key="1">
    <source>
        <dbReference type="SAM" id="Phobius"/>
    </source>
</evidence>
<dbReference type="InParanoid" id="A0A1Z5SA80"/>
<feature type="transmembrane region" description="Helical" evidence="1">
    <location>
        <begin position="172"/>
        <end position="191"/>
    </location>
</feature>